<feature type="transmembrane region" description="Helical" evidence="1">
    <location>
        <begin position="40"/>
        <end position="57"/>
    </location>
</feature>
<dbReference type="Pfam" id="PF13181">
    <property type="entry name" value="TPR_8"/>
    <property type="match status" value="1"/>
</dbReference>
<dbReference type="SMART" id="SM00028">
    <property type="entry name" value="TPR"/>
    <property type="match status" value="3"/>
</dbReference>
<reference evidence="2 3" key="1">
    <citation type="submission" date="2018-11" db="EMBL/GenBank/DDBJ databases">
        <title>Chitinophaga lutea sp.nov., isolate from arsenic contaminated soil.</title>
        <authorList>
            <person name="Zong Y."/>
        </authorList>
    </citation>
    <scope>NUCLEOTIDE SEQUENCE [LARGE SCALE GENOMIC DNA]</scope>
    <source>
        <strain evidence="2 3">ZY74</strain>
    </source>
</reference>
<dbReference type="SUPFAM" id="SSF48452">
    <property type="entry name" value="TPR-like"/>
    <property type="match status" value="1"/>
</dbReference>
<keyword evidence="1" id="KW-0812">Transmembrane</keyword>
<accession>A0A3N4QQV5</accession>
<comment type="caution">
    <text evidence="2">The sequence shown here is derived from an EMBL/GenBank/DDBJ whole genome shotgun (WGS) entry which is preliminary data.</text>
</comment>
<keyword evidence="1" id="KW-0472">Membrane</keyword>
<proteinExistence type="predicted"/>
<keyword evidence="3" id="KW-1185">Reference proteome</keyword>
<name>A0A3N4QQV5_9BACT</name>
<dbReference type="PIRSF" id="PIRSF030959">
    <property type="entry name" value="UCP030959"/>
    <property type="match status" value="1"/>
</dbReference>
<organism evidence="2 3">
    <name type="scientific">Chitinophaga lutea</name>
    <dbReference type="NCBI Taxonomy" id="2488634"/>
    <lineage>
        <taxon>Bacteria</taxon>
        <taxon>Pseudomonadati</taxon>
        <taxon>Bacteroidota</taxon>
        <taxon>Chitinophagia</taxon>
        <taxon>Chitinophagales</taxon>
        <taxon>Chitinophagaceae</taxon>
        <taxon>Chitinophaga</taxon>
    </lineage>
</organism>
<dbReference type="Proteomes" id="UP000278351">
    <property type="component" value="Unassembled WGS sequence"/>
</dbReference>
<dbReference type="InterPro" id="IPR014562">
    <property type="entry name" value="UCP030959_TPR_rpt-cont"/>
</dbReference>
<gene>
    <name evidence="2" type="ORF">EGT74_10755</name>
</gene>
<dbReference type="AlphaFoldDB" id="A0A3N4QQV5"/>
<sequence>MVLNLIIPMPFPWWNNYYYLFGIAQVFCIVHALKTGRRDWIYIILFLPVAGAVAYFIKEMLPEINRGVFWENLQRLFFPNARLRDLERRVRISDTITNKMNLAEELMLLKRYDEAMAQATACLQLRPNDAGIILPLARMQFHSGRFAESAENFQKVLGIKNRMNNPDDELLLARALEGMQETEKAEEEYKRIIRLHHSLEGRYRYGLLLKQLNRPQEAAAQFQAAKDEIELHPRYVRKLHAQWARLSARELRTVR</sequence>
<keyword evidence="1" id="KW-1133">Transmembrane helix</keyword>
<dbReference type="Pfam" id="PF13432">
    <property type="entry name" value="TPR_16"/>
    <property type="match status" value="1"/>
</dbReference>
<evidence type="ECO:0000313" key="3">
    <source>
        <dbReference type="Proteomes" id="UP000278351"/>
    </source>
</evidence>
<dbReference type="EMBL" id="RPDH01000001">
    <property type="protein sequence ID" value="RPE13964.1"/>
    <property type="molecule type" value="Genomic_DNA"/>
</dbReference>
<dbReference type="InterPro" id="IPR011990">
    <property type="entry name" value="TPR-like_helical_dom_sf"/>
</dbReference>
<evidence type="ECO:0000256" key="1">
    <source>
        <dbReference type="SAM" id="Phobius"/>
    </source>
</evidence>
<evidence type="ECO:0000313" key="2">
    <source>
        <dbReference type="EMBL" id="RPE13964.1"/>
    </source>
</evidence>
<dbReference type="InterPro" id="IPR019734">
    <property type="entry name" value="TPR_rpt"/>
</dbReference>
<protein>
    <submittedName>
        <fullName evidence="2">Uncharacterized protein</fullName>
    </submittedName>
</protein>
<dbReference type="Gene3D" id="1.25.40.10">
    <property type="entry name" value="Tetratricopeptide repeat domain"/>
    <property type="match status" value="2"/>
</dbReference>
<feature type="transmembrane region" description="Helical" evidence="1">
    <location>
        <begin position="16"/>
        <end position="33"/>
    </location>
</feature>